<evidence type="ECO:0000313" key="2">
    <source>
        <dbReference type="Ensembl" id="ENSECRP00000008247.1"/>
    </source>
</evidence>
<dbReference type="AlphaFoldDB" id="A0A8C4RVF9"/>
<feature type="region of interest" description="Disordered" evidence="1">
    <location>
        <begin position="1"/>
        <end position="100"/>
    </location>
</feature>
<dbReference type="GO" id="GO:0043066">
    <property type="term" value="P:negative regulation of apoptotic process"/>
    <property type="evidence" value="ECO:0007669"/>
    <property type="project" value="TreeGrafter"/>
</dbReference>
<dbReference type="GeneTree" id="ENSGT00940000166021"/>
<evidence type="ECO:0000313" key="3">
    <source>
        <dbReference type="Proteomes" id="UP000694620"/>
    </source>
</evidence>
<name>A0A8C4RVF9_ERPCA</name>
<evidence type="ECO:0008006" key="4">
    <source>
        <dbReference type="Google" id="ProtNLM"/>
    </source>
</evidence>
<reference evidence="2" key="2">
    <citation type="submission" date="2025-08" db="UniProtKB">
        <authorList>
            <consortium name="Ensembl"/>
        </authorList>
    </citation>
    <scope>IDENTIFICATION</scope>
</reference>
<feature type="region of interest" description="Disordered" evidence="1">
    <location>
        <begin position="208"/>
        <end position="228"/>
    </location>
</feature>
<dbReference type="PANTHER" id="PTHR46745">
    <property type="entry name" value="TSC22 DOMAIN FAMILY PROTEIN 1"/>
    <property type="match status" value="1"/>
</dbReference>
<feature type="region of interest" description="Disordered" evidence="1">
    <location>
        <begin position="129"/>
        <end position="188"/>
    </location>
</feature>
<dbReference type="PANTHER" id="PTHR46745:SF1">
    <property type="entry name" value="TSC22 DOMAIN FAMILY PROTEIN 1"/>
    <property type="match status" value="1"/>
</dbReference>
<organism evidence="2 3">
    <name type="scientific">Erpetoichthys calabaricus</name>
    <name type="common">Rope fish</name>
    <name type="synonym">Calamoichthys calabaricus</name>
    <dbReference type="NCBI Taxonomy" id="27687"/>
    <lineage>
        <taxon>Eukaryota</taxon>
        <taxon>Metazoa</taxon>
        <taxon>Chordata</taxon>
        <taxon>Craniata</taxon>
        <taxon>Vertebrata</taxon>
        <taxon>Euteleostomi</taxon>
        <taxon>Actinopterygii</taxon>
        <taxon>Polypteriformes</taxon>
        <taxon>Polypteridae</taxon>
        <taxon>Erpetoichthys</taxon>
    </lineage>
</organism>
<reference evidence="2" key="1">
    <citation type="submission" date="2021-06" db="EMBL/GenBank/DDBJ databases">
        <authorList>
            <consortium name="Wellcome Sanger Institute Data Sharing"/>
        </authorList>
    </citation>
    <scope>NUCLEOTIDE SEQUENCE [LARGE SCALE GENOMIC DNA]</scope>
</reference>
<dbReference type="GO" id="GO:0005634">
    <property type="term" value="C:nucleus"/>
    <property type="evidence" value="ECO:0007669"/>
    <property type="project" value="TreeGrafter"/>
</dbReference>
<keyword evidence="3" id="KW-1185">Reference proteome</keyword>
<accession>A0A8C4RVF9</accession>
<sequence length="509" mass="52176">MHHPESAGESAARKMAHPVVFPRRGSSTGGSISALATAAGPSVNSSALPADDYPSPLLIQPPPPAGCSSPGPQHPPQSLNLLSSQSQLQPQSLPPGGAQIKKKSGFQITSVTPAQISASTNNSIAEDTESYDDLDESHTEDLSSSEILDVSSRATDMGGPERSSSEETLNNFHEAETPGAVSPNQPLLPHHISQQQLPQNVMVNGSLHPHHHGHHHHHGLHHHHQPPAPHGILPSAIHPVVCNAPAVTTSSPSAAAATTTTTTAAAAAATTSAHPKLPSSGAISENATVVGTSLSMPSNVNIAVLGLMNLNTGSALSGTSSQNVNVLQQQGPGTALNTNVVMGVVTGSATPVLISGTTSNLGSASAVPVNAPAMVGTVPSGQHLPSTTATTASSRFRVVKLDSSSEPFRKGRWTCTEYYDKEAPVAASTSGAPSESMPSHRAVESIRQALTETVVGSERESTSGSSVSSTLSTLSHYTESVGSGEMGTGTVIQTFQQQVEYCGTQSIQA</sequence>
<reference evidence="2" key="3">
    <citation type="submission" date="2025-09" db="UniProtKB">
        <authorList>
            <consortium name="Ensembl"/>
        </authorList>
    </citation>
    <scope>IDENTIFICATION</scope>
</reference>
<dbReference type="Ensembl" id="ENSECRT00000008379.1">
    <property type="protein sequence ID" value="ENSECRP00000008247.1"/>
    <property type="gene ID" value="ENSECRG00000005504.1"/>
</dbReference>
<proteinExistence type="predicted"/>
<feature type="compositionally biased region" description="Low complexity" evidence="1">
    <location>
        <begin position="66"/>
        <end position="95"/>
    </location>
</feature>
<dbReference type="GO" id="GO:0008284">
    <property type="term" value="P:positive regulation of cell population proliferation"/>
    <property type="evidence" value="ECO:0007669"/>
    <property type="project" value="TreeGrafter"/>
</dbReference>
<protein>
    <recommendedName>
        <fullName evidence="4">TSC22 domain family member 1</fullName>
    </recommendedName>
</protein>
<feature type="compositionally biased region" description="Basic residues" evidence="1">
    <location>
        <begin position="208"/>
        <end position="225"/>
    </location>
</feature>
<evidence type="ECO:0000256" key="1">
    <source>
        <dbReference type="SAM" id="MobiDB-lite"/>
    </source>
</evidence>
<dbReference type="GO" id="GO:0005829">
    <property type="term" value="C:cytosol"/>
    <property type="evidence" value="ECO:0007669"/>
    <property type="project" value="TreeGrafter"/>
</dbReference>
<dbReference type="Proteomes" id="UP000694620">
    <property type="component" value="Chromosome 4"/>
</dbReference>